<feature type="compositionally biased region" description="Low complexity" evidence="1">
    <location>
        <begin position="137"/>
        <end position="149"/>
    </location>
</feature>
<dbReference type="EMBL" id="BQNB010012739">
    <property type="protein sequence ID" value="GJT07312.1"/>
    <property type="molecule type" value="Genomic_DNA"/>
</dbReference>
<feature type="region of interest" description="Disordered" evidence="1">
    <location>
        <begin position="128"/>
        <end position="178"/>
    </location>
</feature>
<reference evidence="2" key="2">
    <citation type="submission" date="2022-01" db="EMBL/GenBank/DDBJ databases">
        <authorList>
            <person name="Yamashiro T."/>
            <person name="Shiraishi A."/>
            <person name="Satake H."/>
            <person name="Nakayama K."/>
        </authorList>
    </citation>
    <scope>NUCLEOTIDE SEQUENCE</scope>
</reference>
<sequence>MDIGSRRSGKWKGKELMVEENTFDYAMVYDMTSHDAIERLRRLKEPYNIMCRSLHDIDTYTTRLSRGNSDGLSDYIRAVKHCLPGPCVCNPCPIKAEPRLDHHAGQVKNKVAIIAEAVLLRTVGSSCWSSKKQSGKNSGRSSANDSGSSCWPSKKKGKPRNKAGDSGYTGSRAPRNERCLIFYG</sequence>
<dbReference type="PANTHER" id="PTHR42828:SF3">
    <property type="entry name" value="THREONYLCARBAMOYL-AMP SYNTHASE"/>
    <property type="match status" value="1"/>
</dbReference>
<evidence type="ECO:0000313" key="3">
    <source>
        <dbReference type="Proteomes" id="UP001151760"/>
    </source>
</evidence>
<gene>
    <name evidence="2" type="ORF">Tco_0841774</name>
</gene>
<keyword evidence="3" id="KW-1185">Reference proteome</keyword>
<accession>A0ABQ5B040</accession>
<evidence type="ECO:0000256" key="1">
    <source>
        <dbReference type="SAM" id="MobiDB-lite"/>
    </source>
</evidence>
<dbReference type="Proteomes" id="UP001151760">
    <property type="component" value="Unassembled WGS sequence"/>
</dbReference>
<protein>
    <submittedName>
        <fullName evidence="2">Uncharacterized protein</fullName>
    </submittedName>
</protein>
<name>A0ABQ5B040_9ASTR</name>
<dbReference type="InterPro" id="IPR052532">
    <property type="entry name" value="SUA5_domain"/>
</dbReference>
<dbReference type="PANTHER" id="PTHR42828">
    <property type="entry name" value="DHBP SYNTHASE RIBB-LIKE ALPHA/BETA DOMAIN-CONTAINING PROTEIN"/>
    <property type="match status" value="1"/>
</dbReference>
<reference evidence="2" key="1">
    <citation type="journal article" date="2022" name="Int. J. Mol. Sci.">
        <title>Draft Genome of Tanacetum Coccineum: Genomic Comparison of Closely Related Tanacetum-Family Plants.</title>
        <authorList>
            <person name="Yamashiro T."/>
            <person name="Shiraishi A."/>
            <person name="Nakayama K."/>
            <person name="Satake H."/>
        </authorList>
    </citation>
    <scope>NUCLEOTIDE SEQUENCE</scope>
</reference>
<organism evidence="2 3">
    <name type="scientific">Tanacetum coccineum</name>
    <dbReference type="NCBI Taxonomy" id="301880"/>
    <lineage>
        <taxon>Eukaryota</taxon>
        <taxon>Viridiplantae</taxon>
        <taxon>Streptophyta</taxon>
        <taxon>Embryophyta</taxon>
        <taxon>Tracheophyta</taxon>
        <taxon>Spermatophyta</taxon>
        <taxon>Magnoliopsida</taxon>
        <taxon>eudicotyledons</taxon>
        <taxon>Gunneridae</taxon>
        <taxon>Pentapetalae</taxon>
        <taxon>asterids</taxon>
        <taxon>campanulids</taxon>
        <taxon>Asterales</taxon>
        <taxon>Asteraceae</taxon>
        <taxon>Asteroideae</taxon>
        <taxon>Anthemideae</taxon>
        <taxon>Anthemidinae</taxon>
        <taxon>Tanacetum</taxon>
    </lineage>
</organism>
<evidence type="ECO:0000313" key="2">
    <source>
        <dbReference type="EMBL" id="GJT07312.1"/>
    </source>
</evidence>
<proteinExistence type="predicted"/>
<comment type="caution">
    <text evidence="2">The sequence shown here is derived from an EMBL/GenBank/DDBJ whole genome shotgun (WGS) entry which is preliminary data.</text>
</comment>